<dbReference type="OrthoDB" id="5327538at2759"/>
<dbReference type="InterPro" id="IPR020904">
    <property type="entry name" value="Sc_DH/Rdtase_CS"/>
</dbReference>
<evidence type="ECO:0000256" key="1">
    <source>
        <dbReference type="ARBA" id="ARBA00006484"/>
    </source>
</evidence>
<evidence type="ECO:0000313" key="6">
    <source>
        <dbReference type="Proteomes" id="UP000009131"/>
    </source>
</evidence>
<dbReference type="eggNOG" id="KOG0725">
    <property type="taxonomic scope" value="Eukaryota"/>
</dbReference>
<dbReference type="EMBL" id="BABT02000110">
    <property type="protein sequence ID" value="GAA96904.1"/>
    <property type="molecule type" value="Genomic_DNA"/>
</dbReference>
<proteinExistence type="inferred from homology"/>
<dbReference type="PRINTS" id="PR00080">
    <property type="entry name" value="SDRFAMILY"/>
</dbReference>
<dbReference type="PANTHER" id="PTHR48107">
    <property type="entry name" value="NADPH-DEPENDENT ALDEHYDE REDUCTASE-LIKE PROTEIN, CHLOROPLASTIC-RELATED"/>
    <property type="match status" value="1"/>
</dbReference>
<keyword evidence="6" id="KW-1185">Reference proteome</keyword>
<dbReference type="RefSeq" id="XP_014565351.1">
    <property type="nucleotide sequence ID" value="XM_014709865.1"/>
</dbReference>
<sequence>MTLSGRNAIVTGASRGIGAQIARDLAKEGANVLLTFTSQSSKSKVEELIAELKKTTPDAELGSVKADMASLDVAKTVLTAAKELFGSKIHILVNNAGVSINATLADTTLDLYDNTFNVNVRGVLLLTQAVVPLMPDHAGGRIVTVSSVSARMGFPTQTVYGASKAAVEGFSRVWASELKDRGITSNCINPGPVETDMYRSTTDEFQANVEKSTKVATTAQISGIILMLCSDQAQWITGDVISANNGLLMI</sequence>
<dbReference type="Proteomes" id="UP000009131">
    <property type="component" value="Unassembled WGS sequence"/>
</dbReference>
<protein>
    <recommendedName>
        <fullName evidence="4">Ketoreductase domain-containing protein</fullName>
    </recommendedName>
</protein>
<comment type="similarity">
    <text evidence="1">Belongs to the short-chain dehydrogenases/reductases (SDR) family.</text>
</comment>
<dbReference type="Gene3D" id="3.40.50.720">
    <property type="entry name" value="NAD(P)-binding Rossmann-like Domain"/>
    <property type="match status" value="1"/>
</dbReference>
<reference evidence="5 6" key="2">
    <citation type="journal article" date="2012" name="Open Biol.">
        <title>Characteristics of nucleosomes and linker DNA regions on the genome of the basidiomycete Mixia osmundae revealed by mono- and dinucleosome mapping.</title>
        <authorList>
            <person name="Nishida H."/>
            <person name="Kondo S."/>
            <person name="Matsumoto T."/>
            <person name="Suzuki Y."/>
            <person name="Yoshikawa H."/>
            <person name="Taylor T.D."/>
            <person name="Sugiyama J."/>
        </authorList>
    </citation>
    <scope>NUCLEOTIDE SEQUENCE [LARGE SCALE GENOMIC DNA]</scope>
    <source>
        <strain evidence="6">CBS 9802 / IAM 14324 / JCM 22182 / KY 12970</strain>
    </source>
</reference>
<feature type="domain" description="Ketoreductase" evidence="4">
    <location>
        <begin position="6"/>
        <end position="196"/>
    </location>
</feature>
<dbReference type="PROSITE" id="PS00061">
    <property type="entry name" value="ADH_SHORT"/>
    <property type="match status" value="1"/>
</dbReference>
<dbReference type="SMART" id="SM00822">
    <property type="entry name" value="PKS_KR"/>
    <property type="match status" value="1"/>
</dbReference>
<gene>
    <name evidence="5" type="primary">Mo03578</name>
    <name evidence="5" type="ORF">E5Q_03578</name>
</gene>
<evidence type="ECO:0000256" key="2">
    <source>
        <dbReference type="ARBA" id="ARBA00022857"/>
    </source>
</evidence>
<evidence type="ECO:0000256" key="3">
    <source>
        <dbReference type="ARBA" id="ARBA00023002"/>
    </source>
</evidence>
<dbReference type="Pfam" id="PF13561">
    <property type="entry name" value="adh_short_C2"/>
    <property type="match status" value="1"/>
</dbReference>
<dbReference type="InterPro" id="IPR002347">
    <property type="entry name" value="SDR_fam"/>
</dbReference>
<dbReference type="STRING" id="764103.G7E244"/>
<dbReference type="HOGENOM" id="CLU_010194_1_3_1"/>
<organism evidence="5 6">
    <name type="scientific">Mixia osmundae (strain CBS 9802 / IAM 14324 / JCM 22182 / KY 12970)</name>
    <dbReference type="NCBI Taxonomy" id="764103"/>
    <lineage>
        <taxon>Eukaryota</taxon>
        <taxon>Fungi</taxon>
        <taxon>Dikarya</taxon>
        <taxon>Basidiomycota</taxon>
        <taxon>Pucciniomycotina</taxon>
        <taxon>Mixiomycetes</taxon>
        <taxon>Mixiales</taxon>
        <taxon>Mixiaceae</taxon>
        <taxon>Mixia</taxon>
    </lineage>
</organism>
<keyword evidence="3" id="KW-0560">Oxidoreductase</keyword>
<dbReference type="PANTHER" id="PTHR48107:SF7">
    <property type="entry name" value="RE15974P"/>
    <property type="match status" value="1"/>
</dbReference>
<keyword evidence="2" id="KW-0521">NADP</keyword>
<dbReference type="InParanoid" id="G7E244"/>
<dbReference type="InterPro" id="IPR036291">
    <property type="entry name" value="NAD(P)-bd_dom_sf"/>
</dbReference>
<dbReference type="FunFam" id="3.40.50.720:FF:000374">
    <property type="entry name" value="3-oxoacyl-(Acyl-carrier-protein) reductase"/>
    <property type="match status" value="1"/>
</dbReference>
<name>G7E244_MIXOS</name>
<accession>G7E244</accession>
<dbReference type="AlphaFoldDB" id="G7E244"/>
<dbReference type="SUPFAM" id="SSF51735">
    <property type="entry name" value="NAD(P)-binding Rossmann-fold domains"/>
    <property type="match status" value="1"/>
</dbReference>
<evidence type="ECO:0000313" key="5">
    <source>
        <dbReference type="EMBL" id="GAA96904.1"/>
    </source>
</evidence>
<dbReference type="PRINTS" id="PR00081">
    <property type="entry name" value="GDHRDH"/>
</dbReference>
<dbReference type="GO" id="GO:0016614">
    <property type="term" value="F:oxidoreductase activity, acting on CH-OH group of donors"/>
    <property type="evidence" value="ECO:0007669"/>
    <property type="project" value="UniProtKB-ARBA"/>
</dbReference>
<dbReference type="InterPro" id="IPR057326">
    <property type="entry name" value="KR_dom"/>
</dbReference>
<reference evidence="5 6" key="1">
    <citation type="journal article" date="2011" name="J. Gen. Appl. Microbiol.">
        <title>Draft genome sequencing of the enigmatic basidiomycete Mixia osmundae.</title>
        <authorList>
            <person name="Nishida H."/>
            <person name="Nagatsuka Y."/>
            <person name="Sugiyama J."/>
        </authorList>
    </citation>
    <scope>NUCLEOTIDE SEQUENCE [LARGE SCALE GENOMIC DNA]</scope>
    <source>
        <strain evidence="6">CBS 9802 / IAM 14324 / JCM 22182 / KY 12970</strain>
    </source>
</reference>
<comment type="caution">
    <text evidence="5">The sequence shown here is derived from an EMBL/GenBank/DDBJ whole genome shotgun (WGS) entry which is preliminary data.</text>
</comment>
<dbReference type="CDD" id="cd05233">
    <property type="entry name" value="SDR_c"/>
    <property type="match status" value="1"/>
</dbReference>
<evidence type="ECO:0000259" key="4">
    <source>
        <dbReference type="SMART" id="SM00822"/>
    </source>
</evidence>